<evidence type="ECO:0000256" key="4">
    <source>
        <dbReference type="ARBA" id="ARBA00022490"/>
    </source>
</evidence>
<gene>
    <name evidence="13" type="primary">DRE2</name>
    <name evidence="13" type="ORF">MFIFM68171_05349</name>
</gene>
<feature type="binding site" evidence="10">
    <location>
        <position position="280"/>
    </location>
    <ligand>
        <name>[2Fe-2S] cluster</name>
        <dbReference type="ChEBI" id="CHEBI:190135"/>
    </ligand>
</feature>
<accession>A0ABQ0GBN4</accession>
<comment type="domain">
    <text evidence="10">The twin Cx2C motifs are involved in the recognition by the mitochondrial MIA40-ERV1 disulfide relay system. The formation of 2 disulfide bonds in the Cx2C motifs through dithiol/disulfide exchange reactions effectively traps the protein in the mitochondrial intermembrane space.</text>
</comment>
<keyword evidence="9 10" id="KW-0496">Mitochondrion</keyword>
<feature type="short sequence motif" description="Cx2C motif 2" evidence="10">
    <location>
        <begin position="336"/>
        <end position="339"/>
    </location>
</feature>
<dbReference type="InterPro" id="IPR031838">
    <property type="entry name" value="Dre2_N"/>
</dbReference>
<dbReference type="Proteomes" id="UP001628179">
    <property type="component" value="Unassembled WGS sequence"/>
</dbReference>
<evidence type="ECO:0000256" key="5">
    <source>
        <dbReference type="ARBA" id="ARBA00022714"/>
    </source>
</evidence>
<proteinExistence type="inferred from homology"/>
<dbReference type="InterPro" id="IPR046408">
    <property type="entry name" value="CIAPIN1"/>
</dbReference>
<comment type="domain">
    <text evidence="10">The C-terminal domain binds 2 Fe-S clusters but is otherwise mostly in an intrinsically disordered conformation.</text>
</comment>
<feature type="binding site" evidence="10">
    <location>
        <position position="278"/>
    </location>
    <ligand>
        <name>[2Fe-2S] cluster</name>
        <dbReference type="ChEBI" id="CHEBI:190135"/>
    </ligand>
</feature>
<comment type="caution">
    <text evidence="13">The sequence shown here is derived from an EMBL/GenBank/DDBJ whole genome shotgun (WGS) entry which is preliminary data.</text>
</comment>
<feature type="region of interest" description="Fe-S binding site A" evidence="10">
    <location>
        <begin position="264"/>
        <end position="280"/>
    </location>
</feature>
<feature type="binding site" evidence="10">
    <location>
        <position position="339"/>
    </location>
    <ligand>
        <name>[4Fe-4S] cluster</name>
        <dbReference type="ChEBI" id="CHEBI:49883"/>
    </ligand>
</feature>
<keyword evidence="5 10" id="KW-0001">2Fe-2S</keyword>
<feature type="region of interest" description="Fe-S binding site B" evidence="10">
    <location>
        <begin position="325"/>
        <end position="339"/>
    </location>
</feature>
<dbReference type="EMBL" id="BAAFSV010000002">
    <property type="protein sequence ID" value="GAB1315139.1"/>
    <property type="molecule type" value="Genomic_DNA"/>
</dbReference>
<feature type="short sequence motif" description="Cx2C motif 1" evidence="10">
    <location>
        <begin position="325"/>
        <end position="328"/>
    </location>
</feature>
<evidence type="ECO:0000256" key="10">
    <source>
        <dbReference type="HAMAP-Rule" id="MF_03115"/>
    </source>
</evidence>
<keyword evidence="7 10" id="KW-0408">Iron</keyword>
<organism evidence="13 14">
    <name type="scientific">Madurella fahalii</name>
    <dbReference type="NCBI Taxonomy" id="1157608"/>
    <lineage>
        <taxon>Eukaryota</taxon>
        <taxon>Fungi</taxon>
        <taxon>Dikarya</taxon>
        <taxon>Ascomycota</taxon>
        <taxon>Pezizomycotina</taxon>
        <taxon>Sordariomycetes</taxon>
        <taxon>Sordariomycetidae</taxon>
        <taxon>Sordariales</taxon>
        <taxon>Sordariales incertae sedis</taxon>
        <taxon>Madurella</taxon>
    </lineage>
</organism>
<feature type="binding site" evidence="10">
    <location>
        <position position="328"/>
    </location>
    <ligand>
        <name>[4Fe-4S] cluster</name>
        <dbReference type="ChEBI" id="CHEBI:49883"/>
    </ligand>
</feature>
<dbReference type="InterPro" id="IPR007785">
    <property type="entry name" value="Anamorsin"/>
</dbReference>
<feature type="domain" description="Fe-S cluster assembly protein Dre2 N-terminal" evidence="12">
    <location>
        <begin position="33"/>
        <end position="164"/>
    </location>
</feature>
<comment type="subcellular location">
    <subcellularLocation>
        <location evidence="10">Cytoplasm</location>
    </subcellularLocation>
    <subcellularLocation>
        <location evidence="10">Mitochondrion intermembrane space</location>
    </subcellularLocation>
</comment>
<feature type="binding site" evidence="10">
    <location>
        <position position="336"/>
    </location>
    <ligand>
        <name>[4Fe-4S] cluster</name>
        <dbReference type="ChEBI" id="CHEBI:49883"/>
    </ligand>
</feature>
<comment type="domain">
    <text evidence="10">The N-terminal domain has structural similarity with S-adenosyl-L-methionine-dependent methyltransferases, but does not bind S-adenosyl-L-methionine. It is required for correct assembly of the 2 Fe-S clusters.</text>
</comment>
<evidence type="ECO:0000313" key="14">
    <source>
        <dbReference type="Proteomes" id="UP001628179"/>
    </source>
</evidence>
<evidence type="ECO:0000313" key="13">
    <source>
        <dbReference type="EMBL" id="GAB1315139.1"/>
    </source>
</evidence>
<name>A0ABQ0GBN4_9PEZI</name>
<reference evidence="13 14" key="1">
    <citation type="submission" date="2024-09" db="EMBL/GenBank/DDBJ databases">
        <title>Itraconazole resistance in Madurella fahalii resulting from another homologue of gene encoding cytochrome P450 14-alpha sterol demethylase (CYP51).</title>
        <authorList>
            <person name="Yoshioka I."/>
            <person name="Fahal A.H."/>
            <person name="Kaneko S."/>
            <person name="Yaguchi T."/>
        </authorList>
    </citation>
    <scope>NUCLEOTIDE SEQUENCE [LARGE SCALE GENOMIC DNA]</scope>
    <source>
        <strain evidence="13 14">IFM 68171</strain>
    </source>
</reference>
<feature type="domain" description="Anamorsin C-terminal" evidence="11">
    <location>
        <begin position="259"/>
        <end position="355"/>
    </location>
</feature>
<keyword evidence="3 10" id="KW-0004">4Fe-4S</keyword>
<keyword evidence="4 10" id="KW-0963">Cytoplasm</keyword>
<evidence type="ECO:0000256" key="8">
    <source>
        <dbReference type="ARBA" id="ARBA00023014"/>
    </source>
</evidence>
<dbReference type="GeneID" id="98176092"/>
<feature type="binding site" evidence="10">
    <location>
        <position position="275"/>
    </location>
    <ligand>
        <name>[2Fe-2S] cluster</name>
        <dbReference type="ChEBI" id="CHEBI:190135"/>
    </ligand>
</feature>
<feature type="binding site" evidence="10">
    <location>
        <position position="264"/>
    </location>
    <ligand>
        <name>[2Fe-2S] cluster</name>
        <dbReference type="ChEBI" id="CHEBI:190135"/>
    </ligand>
</feature>
<evidence type="ECO:0000256" key="9">
    <source>
        <dbReference type="ARBA" id="ARBA00023128"/>
    </source>
</evidence>
<comment type="caution">
    <text evidence="10">Lacks conserved residue(s) required for the propagation of feature annotation.</text>
</comment>
<dbReference type="Pfam" id="PF16803">
    <property type="entry name" value="DRE2_N"/>
    <property type="match status" value="1"/>
</dbReference>
<sequence length="362" mass="38072">MSPVLLDTTPDFIDPAMAAAPPSTSTTTTAATQRTLLLAPPSLASREDRLSTLFATYPRATTDLQMLDRLAAGLVTLPAATYDLVLVLTDPDGGRRAEAAALLGDRAVWARLVPAMKAGGRLASEDGSAGRELTKEAVLAGLLPAEGDGFTKPEYAEEEVVPLRFGKGKKNGVSTANGVQNGPTVGARSSAGPAVGAVTVNIGGKTEALGMVPPAATKTTAGVGFVDFSDDLDLDAEDDDDVIDEDTLLTEEDLRRPIQQPPECQPQPGKKRRACKDCTCGLASRLEAEDKARREKADKDLGSMKLKSEDLNELDFTVQGKTGSCGSCYLGDAFRCSDCPYIGLPAFKPGEEVKIMNNAVQL</sequence>
<evidence type="ECO:0000256" key="1">
    <source>
        <dbReference type="ARBA" id="ARBA00001966"/>
    </source>
</evidence>
<protein>
    <submittedName>
        <fullName evidence="13">Electron carrier</fullName>
    </submittedName>
</protein>
<evidence type="ECO:0000256" key="3">
    <source>
        <dbReference type="ARBA" id="ARBA00022485"/>
    </source>
</evidence>
<evidence type="ECO:0000256" key="6">
    <source>
        <dbReference type="ARBA" id="ARBA00022723"/>
    </source>
</evidence>
<dbReference type="RefSeq" id="XP_070916870.1">
    <property type="nucleotide sequence ID" value="XM_071060769.1"/>
</dbReference>
<dbReference type="PANTHER" id="PTHR13273">
    <property type="entry name" value="ANAMORSIN"/>
    <property type="match status" value="1"/>
</dbReference>
<comment type="similarity">
    <text evidence="2 10">Belongs to the anamorsin family.</text>
</comment>
<feature type="binding site" evidence="10">
    <location>
        <position position="325"/>
    </location>
    <ligand>
        <name>[4Fe-4S] cluster</name>
        <dbReference type="ChEBI" id="CHEBI:49883"/>
    </ligand>
</feature>
<dbReference type="PANTHER" id="PTHR13273:SF14">
    <property type="entry name" value="ANAMORSIN"/>
    <property type="match status" value="1"/>
</dbReference>
<comment type="cofactor">
    <cofactor evidence="1 10">
        <name>[4Fe-4S] cluster</name>
        <dbReference type="ChEBI" id="CHEBI:49883"/>
    </cofactor>
</comment>
<keyword evidence="14" id="KW-1185">Reference proteome</keyword>
<comment type="cofactor">
    <cofactor evidence="10">
        <name>[2Fe-2S] cluster</name>
        <dbReference type="ChEBI" id="CHEBI:190135"/>
    </cofactor>
</comment>
<evidence type="ECO:0000256" key="2">
    <source>
        <dbReference type="ARBA" id="ARBA00008169"/>
    </source>
</evidence>
<evidence type="ECO:0000259" key="12">
    <source>
        <dbReference type="Pfam" id="PF16803"/>
    </source>
</evidence>
<keyword evidence="8 10" id="KW-0411">Iron-sulfur</keyword>
<keyword evidence="6 10" id="KW-0479">Metal-binding</keyword>
<evidence type="ECO:0000256" key="7">
    <source>
        <dbReference type="ARBA" id="ARBA00023004"/>
    </source>
</evidence>
<dbReference type="HAMAP" id="MF_03115">
    <property type="entry name" value="Anamorsin"/>
    <property type="match status" value="1"/>
</dbReference>
<dbReference type="Pfam" id="PF05093">
    <property type="entry name" value="CIAPIN1"/>
    <property type="match status" value="1"/>
</dbReference>
<evidence type="ECO:0000259" key="11">
    <source>
        <dbReference type="Pfam" id="PF05093"/>
    </source>
</evidence>